<keyword evidence="4" id="KW-1185">Reference proteome</keyword>
<dbReference type="Proteomes" id="UP000198287">
    <property type="component" value="Unassembled WGS sequence"/>
</dbReference>
<evidence type="ECO:0000313" key="4">
    <source>
        <dbReference type="Proteomes" id="UP000198287"/>
    </source>
</evidence>
<feature type="signal peptide" evidence="2">
    <location>
        <begin position="1"/>
        <end position="16"/>
    </location>
</feature>
<name>A0A226DHV0_FOLCA</name>
<reference evidence="3 4" key="1">
    <citation type="submission" date="2015-12" db="EMBL/GenBank/DDBJ databases">
        <title>The genome of Folsomia candida.</title>
        <authorList>
            <person name="Faddeeva A."/>
            <person name="Derks M.F."/>
            <person name="Anvar Y."/>
            <person name="Smit S."/>
            <person name="Van Straalen N."/>
            <person name="Roelofs D."/>
        </authorList>
    </citation>
    <scope>NUCLEOTIDE SEQUENCE [LARGE SCALE GENOMIC DNA]</scope>
    <source>
        <strain evidence="3 4">VU population</strain>
        <tissue evidence="3">Whole body</tissue>
    </source>
</reference>
<evidence type="ECO:0000256" key="1">
    <source>
        <dbReference type="SAM" id="MobiDB-lite"/>
    </source>
</evidence>
<feature type="compositionally biased region" description="Low complexity" evidence="1">
    <location>
        <begin position="147"/>
        <end position="159"/>
    </location>
</feature>
<evidence type="ECO:0000256" key="2">
    <source>
        <dbReference type="SAM" id="SignalP"/>
    </source>
</evidence>
<protein>
    <submittedName>
        <fullName evidence="3">Uncharacterized protein</fullName>
    </submittedName>
</protein>
<accession>A0A226DHV0</accession>
<organism evidence="3 4">
    <name type="scientific">Folsomia candida</name>
    <name type="common">Springtail</name>
    <dbReference type="NCBI Taxonomy" id="158441"/>
    <lineage>
        <taxon>Eukaryota</taxon>
        <taxon>Metazoa</taxon>
        <taxon>Ecdysozoa</taxon>
        <taxon>Arthropoda</taxon>
        <taxon>Hexapoda</taxon>
        <taxon>Collembola</taxon>
        <taxon>Entomobryomorpha</taxon>
        <taxon>Isotomoidea</taxon>
        <taxon>Isotomidae</taxon>
        <taxon>Proisotominae</taxon>
        <taxon>Folsomia</taxon>
    </lineage>
</organism>
<evidence type="ECO:0000313" key="3">
    <source>
        <dbReference type="EMBL" id="OXA44710.1"/>
    </source>
</evidence>
<comment type="caution">
    <text evidence="3">The sequence shown here is derived from an EMBL/GenBank/DDBJ whole genome shotgun (WGS) entry which is preliminary data.</text>
</comment>
<feature type="chain" id="PRO_5012352842" evidence="2">
    <location>
        <begin position="17"/>
        <end position="167"/>
    </location>
</feature>
<feature type="region of interest" description="Disordered" evidence="1">
    <location>
        <begin position="143"/>
        <end position="167"/>
    </location>
</feature>
<keyword evidence="2" id="KW-0732">Signal</keyword>
<proteinExistence type="predicted"/>
<sequence>MKIFLIILSLVGICYGGVGVLTPEIEAEALRLWQAYCDGASEGGTDGTTSVFCKRSGEKIEETLTHEHALAAGGAAQEQVVFVQPPSYHYKHDVVVSGGGGSAGKTVIYVKPSKNTHEVNVQDKTVAGEGPAKPTLYFLKGNHGGDEAAAASAPAPVFEPAERRRRR</sequence>
<dbReference type="AlphaFoldDB" id="A0A226DHV0"/>
<gene>
    <name evidence="3" type="ORF">Fcan01_20376</name>
</gene>
<dbReference type="EMBL" id="LNIX01000019">
    <property type="protein sequence ID" value="OXA44710.1"/>
    <property type="molecule type" value="Genomic_DNA"/>
</dbReference>